<dbReference type="Pfam" id="PF01068">
    <property type="entry name" value="DNA_ligase_A_M"/>
    <property type="match status" value="1"/>
</dbReference>
<organism evidence="2 3">
    <name type="scientific">Sporosarcina psychrophila</name>
    <name type="common">Bacillus psychrophilus</name>
    <dbReference type="NCBI Taxonomy" id="1476"/>
    <lineage>
        <taxon>Bacteria</taxon>
        <taxon>Bacillati</taxon>
        <taxon>Bacillota</taxon>
        <taxon>Bacilli</taxon>
        <taxon>Bacillales</taxon>
        <taxon>Caryophanaceae</taxon>
        <taxon>Sporosarcina</taxon>
    </lineage>
</organism>
<feature type="domain" description="ATP-dependent DNA ligase family profile" evidence="1">
    <location>
        <begin position="17"/>
        <end position="127"/>
    </location>
</feature>
<reference evidence="2 3" key="1">
    <citation type="submission" date="2024-06" db="EMBL/GenBank/DDBJ databases">
        <title>Sorghum-associated microbial communities from plants grown in Nebraska, USA.</title>
        <authorList>
            <person name="Schachtman D."/>
        </authorList>
    </citation>
    <scope>NUCLEOTIDE SEQUENCE [LARGE SCALE GENOMIC DNA]</scope>
    <source>
        <strain evidence="2 3">1288</strain>
    </source>
</reference>
<keyword evidence="2" id="KW-0436">Ligase</keyword>
<dbReference type="Gene3D" id="3.30.470.30">
    <property type="entry name" value="DNA ligase/mRNA capping enzyme"/>
    <property type="match status" value="1"/>
</dbReference>
<dbReference type="InterPro" id="IPR012310">
    <property type="entry name" value="DNA_ligase_ATP-dep_cent"/>
</dbReference>
<protein>
    <submittedName>
        <fullName evidence="2">ATP-dependent DNA ligase</fullName>
    </submittedName>
</protein>
<keyword evidence="3" id="KW-1185">Reference proteome</keyword>
<evidence type="ECO:0000313" key="3">
    <source>
        <dbReference type="Proteomes" id="UP001549104"/>
    </source>
</evidence>
<dbReference type="RefSeq" id="WP_340742406.1">
    <property type="nucleotide sequence ID" value="NZ_JBEPME010000001.1"/>
</dbReference>
<dbReference type="EMBL" id="JBEPME010000001">
    <property type="protein sequence ID" value="MET3656379.1"/>
    <property type="molecule type" value="Genomic_DNA"/>
</dbReference>
<dbReference type="GO" id="GO:0016874">
    <property type="term" value="F:ligase activity"/>
    <property type="evidence" value="ECO:0007669"/>
    <property type="project" value="UniProtKB-KW"/>
</dbReference>
<name>A0ABV2K5L0_SPOPS</name>
<evidence type="ECO:0000313" key="2">
    <source>
        <dbReference type="EMBL" id="MET3656379.1"/>
    </source>
</evidence>
<accession>A0ABV2K5L0</accession>
<sequence>MKLVKPMLLESQEEVRSDEGWLYEPKFDGIRLLVGNDHSYTRHGTITTSRFPELIFVGQEVLLDGEFIAPGTNAPDDFAGSMSRFGGNKNQSISLMGFDVLSYKNKSVIRYPLEERKAILTECIAGIDSPYINLIPYVYTEGAALFA</sequence>
<dbReference type="SUPFAM" id="SSF56091">
    <property type="entry name" value="DNA ligase/mRNA capping enzyme, catalytic domain"/>
    <property type="match status" value="1"/>
</dbReference>
<dbReference type="Gene3D" id="3.30.1490.70">
    <property type="match status" value="1"/>
</dbReference>
<comment type="caution">
    <text evidence="2">The sequence shown here is derived from an EMBL/GenBank/DDBJ whole genome shotgun (WGS) entry which is preliminary data.</text>
</comment>
<gene>
    <name evidence="2" type="ORF">ABIC55_001463</name>
</gene>
<proteinExistence type="predicted"/>
<dbReference type="Proteomes" id="UP001549104">
    <property type="component" value="Unassembled WGS sequence"/>
</dbReference>
<evidence type="ECO:0000259" key="1">
    <source>
        <dbReference type="Pfam" id="PF01068"/>
    </source>
</evidence>